<dbReference type="AlphaFoldDB" id="A0A382XR01"/>
<protein>
    <submittedName>
        <fullName evidence="1">Uncharacterized protein</fullName>
    </submittedName>
</protein>
<organism evidence="1">
    <name type="scientific">marine metagenome</name>
    <dbReference type="NCBI Taxonomy" id="408172"/>
    <lineage>
        <taxon>unclassified sequences</taxon>
        <taxon>metagenomes</taxon>
        <taxon>ecological metagenomes</taxon>
    </lineage>
</organism>
<reference evidence="1" key="1">
    <citation type="submission" date="2018-05" db="EMBL/GenBank/DDBJ databases">
        <authorList>
            <person name="Lanie J.A."/>
            <person name="Ng W.-L."/>
            <person name="Kazmierczak K.M."/>
            <person name="Andrzejewski T.M."/>
            <person name="Davidsen T.M."/>
            <person name="Wayne K.J."/>
            <person name="Tettelin H."/>
            <person name="Glass J.I."/>
            <person name="Rusch D."/>
            <person name="Podicherti R."/>
            <person name="Tsui H.-C.T."/>
            <person name="Winkler M.E."/>
        </authorList>
    </citation>
    <scope>NUCLEOTIDE SEQUENCE</scope>
</reference>
<proteinExistence type="predicted"/>
<feature type="non-terminal residue" evidence="1">
    <location>
        <position position="89"/>
    </location>
</feature>
<dbReference type="EMBL" id="UINC01169772">
    <property type="protein sequence ID" value="SVD73476.1"/>
    <property type="molecule type" value="Genomic_DNA"/>
</dbReference>
<sequence length="89" mass="9635">MSAPLLVARAQATDQTGAGHSMRCLGVLKEWVKAGGRAELWGNVEIDFVRRRAQSMKVPIVATPGADVSLLLVDVYDDVERTALGQWGK</sequence>
<gene>
    <name evidence="1" type="ORF">METZ01_LOCUS426330</name>
</gene>
<name>A0A382XR01_9ZZZZ</name>
<accession>A0A382XR01</accession>
<evidence type="ECO:0000313" key="1">
    <source>
        <dbReference type="EMBL" id="SVD73476.1"/>
    </source>
</evidence>